<reference evidence="2 3" key="1">
    <citation type="submission" date="2013-12" db="EMBL/GenBank/DDBJ databases">
        <authorList>
            <consortium name="DOE Joint Genome Institute"/>
            <person name="Kappler U."/>
            <person name="Huntemann M."/>
            <person name="Han J."/>
            <person name="Chen A."/>
            <person name="Kyrpides N."/>
            <person name="Mavromatis K."/>
            <person name="Markowitz V."/>
            <person name="Palaniappan K."/>
            <person name="Ivanova N."/>
            <person name="Schaumberg A."/>
            <person name="Pati A."/>
            <person name="Liolios K."/>
            <person name="Nordberg H.P."/>
            <person name="Cantor M.N."/>
            <person name="Hua S.X."/>
            <person name="Woyke T."/>
        </authorList>
    </citation>
    <scope>NUCLEOTIDE SEQUENCE [LARGE SCALE GENOMIC DNA]</scope>
    <source>
        <strain evidence="3">AL2</strain>
    </source>
</reference>
<name>W0DZQ9_9GAMM</name>
<dbReference type="Pfam" id="PF13466">
    <property type="entry name" value="STAS_2"/>
    <property type="match status" value="1"/>
</dbReference>
<evidence type="ECO:0000313" key="2">
    <source>
        <dbReference type="EMBL" id="AHF02336.1"/>
    </source>
</evidence>
<dbReference type="RefSeq" id="WP_025299369.1">
    <property type="nucleotide sequence ID" value="NZ_CP007030.1"/>
</dbReference>
<dbReference type="InParanoid" id="W0DZQ9"/>
<proteinExistence type="predicted"/>
<dbReference type="eggNOG" id="COG3113">
    <property type="taxonomic scope" value="Bacteria"/>
</dbReference>
<dbReference type="Gene3D" id="3.30.750.24">
    <property type="entry name" value="STAS domain"/>
    <property type="match status" value="1"/>
</dbReference>
<dbReference type="Proteomes" id="UP000005380">
    <property type="component" value="Chromosome"/>
</dbReference>
<dbReference type="SUPFAM" id="SSF52091">
    <property type="entry name" value="SpoIIaa-like"/>
    <property type="match status" value="1"/>
</dbReference>
<keyword evidence="3" id="KW-1185">Reference proteome</keyword>
<sequence>MSLTWQLTDQSLQLKGLLTLAALHQQPKLQAWLKQTSLPFQVIDLAGVTQIDSAGLAWLTCCLDQSAGVQIRDLPAAGLELAQLYNLQDSLNRAAT</sequence>
<dbReference type="STRING" id="717772.THIAE_07600"/>
<accession>W0DZQ9</accession>
<dbReference type="EMBL" id="CP007030">
    <property type="protein sequence ID" value="AHF02336.1"/>
    <property type="molecule type" value="Genomic_DNA"/>
</dbReference>
<dbReference type="InterPro" id="IPR036513">
    <property type="entry name" value="STAS_dom_sf"/>
</dbReference>
<organism evidence="2 3">
    <name type="scientific">Thiomicrospira aerophila AL3</name>
    <dbReference type="NCBI Taxonomy" id="717772"/>
    <lineage>
        <taxon>Bacteria</taxon>
        <taxon>Pseudomonadati</taxon>
        <taxon>Pseudomonadota</taxon>
        <taxon>Gammaproteobacteria</taxon>
        <taxon>Thiotrichales</taxon>
        <taxon>Piscirickettsiaceae</taxon>
        <taxon>Thiomicrospira</taxon>
    </lineage>
</organism>
<dbReference type="KEGG" id="tao:THIAE_07600"/>
<feature type="domain" description="MlaB-like STAS" evidence="1">
    <location>
        <begin position="19"/>
        <end position="88"/>
    </location>
</feature>
<dbReference type="AlphaFoldDB" id="W0DZQ9"/>
<dbReference type="HOGENOM" id="CLU_2468042_0_0_6"/>
<evidence type="ECO:0000259" key="1">
    <source>
        <dbReference type="Pfam" id="PF13466"/>
    </source>
</evidence>
<dbReference type="InterPro" id="IPR058548">
    <property type="entry name" value="MlaB-like_STAS"/>
</dbReference>
<evidence type="ECO:0000313" key="3">
    <source>
        <dbReference type="Proteomes" id="UP000005380"/>
    </source>
</evidence>
<protein>
    <recommendedName>
        <fullName evidence="1">MlaB-like STAS domain-containing protein</fullName>
    </recommendedName>
</protein>
<gene>
    <name evidence="2" type="ORF">THIAE_07600</name>
</gene>